<dbReference type="GeneID" id="41972420"/>
<dbReference type="InterPro" id="IPR037679">
    <property type="entry name" value="Apc5"/>
</dbReference>
<dbReference type="STRING" id="1093900.A0A507B8C9"/>
<evidence type="ECO:0000256" key="5">
    <source>
        <dbReference type="ARBA" id="ARBA00022786"/>
    </source>
</evidence>
<dbReference type="GO" id="GO:0051301">
    <property type="term" value="P:cell division"/>
    <property type="evidence" value="ECO:0007669"/>
    <property type="project" value="UniProtKB-KW"/>
</dbReference>
<keyword evidence="4" id="KW-0498">Mitosis</keyword>
<dbReference type="AlphaFoldDB" id="A0A507B8C9"/>
<evidence type="ECO:0000256" key="4">
    <source>
        <dbReference type="ARBA" id="ARBA00022776"/>
    </source>
</evidence>
<comment type="caution">
    <text evidence="11">The sequence shown here is derived from an EMBL/GenBank/DDBJ whole genome shotgun (WGS) entry which is preliminary data.</text>
</comment>
<dbReference type="InParanoid" id="A0A507B8C9"/>
<dbReference type="GO" id="GO:0070979">
    <property type="term" value="P:protein K11-linked ubiquitination"/>
    <property type="evidence" value="ECO:0007669"/>
    <property type="project" value="TreeGrafter"/>
</dbReference>
<dbReference type="InterPro" id="IPR011990">
    <property type="entry name" value="TPR-like_helical_dom_sf"/>
</dbReference>
<evidence type="ECO:0000256" key="3">
    <source>
        <dbReference type="ARBA" id="ARBA00022618"/>
    </source>
</evidence>
<dbReference type="GO" id="GO:0031145">
    <property type="term" value="P:anaphase-promoting complex-dependent catabolic process"/>
    <property type="evidence" value="ECO:0007669"/>
    <property type="project" value="TreeGrafter"/>
</dbReference>
<keyword evidence="6" id="KW-0131">Cell cycle</keyword>
<dbReference type="EMBL" id="SKBQ01000025">
    <property type="protein sequence ID" value="TPX14864.1"/>
    <property type="molecule type" value="Genomic_DNA"/>
</dbReference>
<dbReference type="SUPFAM" id="SSF48452">
    <property type="entry name" value="TPR-like"/>
    <property type="match status" value="2"/>
</dbReference>
<comment type="similarity">
    <text evidence="1">Belongs to the APC5 family.</text>
</comment>
<evidence type="ECO:0000256" key="1">
    <source>
        <dbReference type="ARBA" id="ARBA00007450"/>
    </source>
</evidence>
<keyword evidence="9" id="KW-0732">Signal</keyword>
<dbReference type="RefSeq" id="XP_030996575.1">
    <property type="nucleotide sequence ID" value="XM_031139442.1"/>
</dbReference>
<reference evidence="11 12" key="1">
    <citation type="submission" date="2019-06" db="EMBL/GenBank/DDBJ databases">
        <title>Draft genome sequence of the filamentous fungus Phialemoniopsis curvata isolated from diesel fuel.</title>
        <authorList>
            <person name="Varaljay V.A."/>
            <person name="Lyon W.J."/>
            <person name="Crouch A.L."/>
            <person name="Drake C.E."/>
            <person name="Hollomon J.M."/>
            <person name="Nadeau L.J."/>
            <person name="Nunn H.S."/>
            <person name="Stevenson B.S."/>
            <person name="Bojanowski C.L."/>
            <person name="Crookes-Goodson W.J."/>
        </authorList>
    </citation>
    <scope>NUCLEOTIDE SEQUENCE [LARGE SCALE GENOMIC DNA]</scope>
    <source>
        <strain evidence="11 12">D216</strain>
    </source>
</reference>
<proteinExistence type="inferred from homology"/>
<evidence type="ECO:0000313" key="11">
    <source>
        <dbReference type="EMBL" id="TPX14864.1"/>
    </source>
</evidence>
<dbReference type="Pfam" id="PF12862">
    <property type="entry name" value="ANAPC5"/>
    <property type="match status" value="1"/>
</dbReference>
<evidence type="ECO:0000256" key="2">
    <source>
        <dbReference type="ARBA" id="ARBA00016066"/>
    </source>
</evidence>
<evidence type="ECO:0000256" key="6">
    <source>
        <dbReference type="ARBA" id="ARBA00023306"/>
    </source>
</evidence>
<dbReference type="OrthoDB" id="2504561at2759"/>
<dbReference type="Proteomes" id="UP000319257">
    <property type="component" value="Unassembled WGS sequence"/>
</dbReference>
<sequence length="796" mass="89661">MSTPRFLTPARVVMLALLELYVAEAVPSYAFLNVCSFLAAELIESGPSDPGMSGRSWSKAQRTVRTIVSIQDFEALLLPHMSAIGLPGRRLWDVFLKRLWDLNSLHKMQEFFEYIPVMLALTREEKRRMAEAGQDIPPEETIRFTANSPCGKFIRRCYLEFFRLRFHDVGHLWKEFVRYRQPTVAYVSKRYHDLPALSFDSVLQEGQHEWLDRTGDVASVVYGDVLVDPQAAQLPVSAEDAEKLLEFQVDQMQSGFTYLVVYLQRGRRGISADFPACRVQHACSSPVEASIPLPSEGCFYASESVTLSEVPTLVLPLRPDRLFYQYALLNLAVLQADFGCYKDAVSAMLETVSTARENRDNTCLNFALNWLFHFGQAHPEFVSELESNSMLGSRKESLAYMRVKAKETGAWALWSSSLLSEAKMGMSHGDSVATCAEYMVRSSQVIVRRNLKTIMGPQLNVSISLWDRLGLASLSRMTCEVFLRCHARNSTFEDELKVMSRLSSLLAGRGKYDEAMEKLESIDKNSLRTWKSSQFWRKYRGFLKLRRDLHRNDLDGAEHLLSQLLQCQKDEPHSDMSFIIDALHVEFLERRGDFQAAFAKVERLLESISDTDHDIMLRMRLFLVKAHLYSKAGRPQRGFALSMRAARLAWRARSMPLLWQAIGAVANVLISLGEFEAAAQMLLPVIPRAIECDGSYTVGELYSLLADAYVGCAGEEDAAAAAAAGSTTTTRRAELNKKAHATLERASLCFTAVEDVEKQCEMLAKQAAVMAALRDKASAKVYLDQYRVLRKVPGGV</sequence>
<protein>
    <recommendedName>
        <fullName evidence="2">Anaphase-promoting complex subunit 5</fullName>
    </recommendedName>
    <alternativeName>
        <fullName evidence="7">Cyclosome subunit 5</fullName>
    </alternativeName>
</protein>
<feature type="domain" description="Anaphase-promoting complex subunit 5" evidence="10">
    <location>
        <begin position="321"/>
        <end position="377"/>
    </location>
</feature>
<dbReference type="GO" id="GO:0005680">
    <property type="term" value="C:anaphase-promoting complex"/>
    <property type="evidence" value="ECO:0007669"/>
    <property type="project" value="InterPro"/>
</dbReference>
<dbReference type="InterPro" id="IPR026000">
    <property type="entry name" value="Apc5_dom"/>
</dbReference>
<name>A0A507B8C9_9PEZI</name>
<accession>A0A507B8C9</accession>
<dbReference type="UniPathway" id="UPA00143"/>
<organism evidence="11 12">
    <name type="scientific">Thyridium curvatum</name>
    <dbReference type="NCBI Taxonomy" id="1093900"/>
    <lineage>
        <taxon>Eukaryota</taxon>
        <taxon>Fungi</taxon>
        <taxon>Dikarya</taxon>
        <taxon>Ascomycota</taxon>
        <taxon>Pezizomycotina</taxon>
        <taxon>Sordariomycetes</taxon>
        <taxon>Sordariomycetidae</taxon>
        <taxon>Thyridiales</taxon>
        <taxon>Thyridiaceae</taxon>
        <taxon>Thyridium</taxon>
    </lineage>
</organism>
<evidence type="ECO:0000256" key="9">
    <source>
        <dbReference type="SAM" id="SignalP"/>
    </source>
</evidence>
<dbReference type="PANTHER" id="PTHR12830:SF9">
    <property type="entry name" value="ANAPHASE-PROMOTING COMPLEX SUBUNIT 5"/>
    <property type="match status" value="1"/>
</dbReference>
<evidence type="ECO:0000259" key="10">
    <source>
        <dbReference type="Pfam" id="PF12862"/>
    </source>
</evidence>
<feature type="chain" id="PRO_5021380929" description="Anaphase-promoting complex subunit 5" evidence="9">
    <location>
        <begin position="26"/>
        <end position="796"/>
    </location>
</feature>
<dbReference type="PANTHER" id="PTHR12830">
    <property type="entry name" value="ANAPHASE-PROMOTING COMPLEX SUBUNIT 5"/>
    <property type="match status" value="1"/>
</dbReference>
<keyword evidence="12" id="KW-1185">Reference proteome</keyword>
<dbReference type="GO" id="GO:0045842">
    <property type="term" value="P:positive regulation of mitotic metaphase/anaphase transition"/>
    <property type="evidence" value="ECO:0007669"/>
    <property type="project" value="TreeGrafter"/>
</dbReference>
<keyword evidence="5" id="KW-0833">Ubl conjugation pathway</keyword>
<feature type="signal peptide" evidence="9">
    <location>
        <begin position="1"/>
        <end position="25"/>
    </location>
</feature>
<evidence type="ECO:0000256" key="7">
    <source>
        <dbReference type="ARBA" id="ARBA00031069"/>
    </source>
</evidence>
<evidence type="ECO:0000313" key="12">
    <source>
        <dbReference type="Proteomes" id="UP000319257"/>
    </source>
</evidence>
<evidence type="ECO:0000256" key="8">
    <source>
        <dbReference type="ARBA" id="ARBA00045696"/>
    </source>
</evidence>
<comment type="function">
    <text evidence="8">Component of the anaphase promoting complex/cyclosome (APC/C), a cell cycle-regulated E3 ubiquitin ligase that controls progression through mitosis and the G1 phase of the cell cycle. The APC/C complex acts by mediating ubiquitination and subsequent degradation of target proteins: it mainly mediates the formation of 'Lys-11'-linked polyubiquitin chains and, to a lower extent, the formation of 'Lys-48'- and 'Lys-63'-linked polyubiquitin chains. The APC/C complex catalyzes assembly of branched 'Lys-11'-/'Lys-48'-linked branched ubiquitin chains on target proteins.</text>
</comment>
<dbReference type="Gene3D" id="1.25.40.10">
    <property type="entry name" value="Tetratricopeptide repeat domain"/>
    <property type="match status" value="1"/>
</dbReference>
<keyword evidence="3" id="KW-0132">Cell division</keyword>
<gene>
    <name evidence="11" type="ORF">E0L32_004973</name>
</gene>